<dbReference type="GO" id="GO:0005634">
    <property type="term" value="C:nucleus"/>
    <property type="evidence" value="ECO:0007669"/>
    <property type="project" value="UniProtKB-SubCell"/>
</dbReference>
<dbReference type="Pfam" id="PF00046">
    <property type="entry name" value="Homeodomain"/>
    <property type="match status" value="1"/>
</dbReference>
<keyword evidence="3 7" id="KW-0238">DNA-binding</keyword>
<feature type="compositionally biased region" description="Polar residues" evidence="9">
    <location>
        <begin position="355"/>
        <end position="369"/>
    </location>
</feature>
<dbReference type="AlphaFoldDB" id="A0AAV2H4I5"/>
<keyword evidence="12" id="KW-1185">Reference proteome</keyword>
<comment type="similarity">
    <text evidence="6">Belongs to the even-skipped homeobox family.</text>
</comment>
<comment type="caution">
    <text evidence="11">The sequence shown here is derived from an EMBL/GenBank/DDBJ whole genome shotgun (WGS) entry which is preliminary data.</text>
</comment>
<dbReference type="PANTHER" id="PTHR46294">
    <property type="entry name" value="SEGMENTATION PROTEIN EVEN-SKIPPED"/>
    <property type="match status" value="1"/>
</dbReference>
<evidence type="ECO:0000256" key="7">
    <source>
        <dbReference type="PROSITE-ProRule" id="PRU00108"/>
    </source>
</evidence>
<proteinExistence type="inferred from homology"/>
<dbReference type="PROSITE" id="PS50071">
    <property type="entry name" value="HOMEOBOX_2"/>
    <property type="match status" value="1"/>
</dbReference>
<evidence type="ECO:0000259" key="10">
    <source>
        <dbReference type="PROSITE" id="PS50071"/>
    </source>
</evidence>
<dbReference type="Gene3D" id="1.10.10.60">
    <property type="entry name" value="Homeodomain-like"/>
    <property type="match status" value="1"/>
</dbReference>
<feature type="domain" description="Homeobox" evidence="10">
    <location>
        <begin position="448"/>
        <end position="508"/>
    </location>
</feature>
<feature type="region of interest" description="Disordered" evidence="9">
    <location>
        <begin position="562"/>
        <end position="584"/>
    </location>
</feature>
<dbReference type="SUPFAM" id="SSF46689">
    <property type="entry name" value="Homeodomain-like"/>
    <property type="match status" value="1"/>
</dbReference>
<evidence type="ECO:0000256" key="4">
    <source>
        <dbReference type="ARBA" id="ARBA00023155"/>
    </source>
</evidence>
<dbReference type="PROSITE" id="PS00027">
    <property type="entry name" value="HOMEOBOX_1"/>
    <property type="match status" value="1"/>
</dbReference>
<comment type="subcellular location">
    <subcellularLocation>
        <location evidence="1 7 8">Nucleus</location>
    </subcellularLocation>
</comment>
<reference evidence="11 12" key="1">
    <citation type="submission" date="2024-04" db="EMBL/GenBank/DDBJ databases">
        <authorList>
            <consortium name="Genoscope - CEA"/>
            <person name="William W."/>
        </authorList>
    </citation>
    <scope>NUCLEOTIDE SEQUENCE [LARGE SCALE GENOMIC DNA]</scope>
</reference>
<evidence type="ECO:0000256" key="8">
    <source>
        <dbReference type="RuleBase" id="RU000682"/>
    </source>
</evidence>
<dbReference type="EMBL" id="CAXITT010000034">
    <property type="protein sequence ID" value="CAL1528592.1"/>
    <property type="molecule type" value="Genomic_DNA"/>
</dbReference>
<sequence length="702" mass="78610">MRGLCPKIISYFTMQPTKSHSPVMTSMKYETKHRGRDDKEPEVDIDVITEEDDEYNDDRSNLATIGSNDVKSNFDEYKTETYNCGTKDNNDDVISSCGARLGVACTSPPSLSSASSVGDERSDHISGADPQERAKNLYEESYQQQITEHRRLVAEYNDLRDLEYKQQMEQRMLFNRDDSVQFHQQQALMDMLYRRHYEQLFYMNRQSAHLSPTSIVAPQTMPTPSLPHFQHGLAHDHFSQPVRTGFHDSKKALFQDNLQERSLERAVTLDGDSLKRRDTFSYSASKHSENFLHSYHTSAPPFVPSAVSSPVPSTGPLASFFKQSTPERTLSRSTSPCLSRPATPTSPRRSPTALLESSPQFHITKSAMSFPSGPEYPGTSFKGNIRPGNVIGLIEKRPYSESPESPEKTQFKHRRVIEADESDKEGDDDSVSSPGSPFNELRASPTDSQVRRYRTAFSKEQITRLEKEFSKENYISRPKRCELAASMNLPESTIKVWFQNRRMKDKRQRMAIAWPYGIPPDPHLYAYLAAAAATYPYGFSASSQLAAHSASLSAMAQNQLPSVSPAQPRMPSAFQPPTTGKTLAPSLRDMEQQKHQDFARQELMSSLAQTAFHKPVPRFLGNPTQAPNSGFAQTFSPFSLGMHGPFQSPLQFGDKSFLPGVSAGHKPCYVPGIPGLHPLVAHHDAPLTTRESPMCKAELKIG</sequence>
<evidence type="ECO:0000313" key="12">
    <source>
        <dbReference type="Proteomes" id="UP001497497"/>
    </source>
</evidence>
<dbReference type="GO" id="GO:0000981">
    <property type="term" value="F:DNA-binding transcription factor activity, RNA polymerase II-specific"/>
    <property type="evidence" value="ECO:0007669"/>
    <property type="project" value="InterPro"/>
</dbReference>
<keyword evidence="5 7" id="KW-0539">Nucleus</keyword>
<evidence type="ECO:0000256" key="1">
    <source>
        <dbReference type="ARBA" id="ARBA00004123"/>
    </source>
</evidence>
<name>A0AAV2H4I5_LYMST</name>
<dbReference type="InterPro" id="IPR052002">
    <property type="entry name" value="Even-skipped_HD"/>
</dbReference>
<keyword evidence="2" id="KW-0217">Developmental protein</keyword>
<dbReference type="GO" id="GO:0000978">
    <property type="term" value="F:RNA polymerase II cis-regulatory region sequence-specific DNA binding"/>
    <property type="evidence" value="ECO:0007669"/>
    <property type="project" value="TreeGrafter"/>
</dbReference>
<dbReference type="PANTHER" id="PTHR46294:SF4">
    <property type="entry name" value="SEGMENTATION PROTEIN EVEN-SKIPPED"/>
    <property type="match status" value="1"/>
</dbReference>
<feature type="region of interest" description="Disordered" evidence="9">
    <location>
        <begin position="107"/>
        <end position="131"/>
    </location>
</feature>
<evidence type="ECO:0000256" key="2">
    <source>
        <dbReference type="ARBA" id="ARBA00022473"/>
    </source>
</evidence>
<organism evidence="11 12">
    <name type="scientific">Lymnaea stagnalis</name>
    <name type="common">Great pond snail</name>
    <name type="synonym">Helix stagnalis</name>
    <dbReference type="NCBI Taxonomy" id="6523"/>
    <lineage>
        <taxon>Eukaryota</taxon>
        <taxon>Metazoa</taxon>
        <taxon>Spiralia</taxon>
        <taxon>Lophotrochozoa</taxon>
        <taxon>Mollusca</taxon>
        <taxon>Gastropoda</taxon>
        <taxon>Heterobranchia</taxon>
        <taxon>Euthyneura</taxon>
        <taxon>Panpulmonata</taxon>
        <taxon>Hygrophila</taxon>
        <taxon>Lymnaeoidea</taxon>
        <taxon>Lymnaeidae</taxon>
        <taxon>Lymnaea</taxon>
    </lineage>
</organism>
<feature type="compositionally biased region" description="Acidic residues" evidence="9">
    <location>
        <begin position="419"/>
        <end position="430"/>
    </location>
</feature>
<dbReference type="CDD" id="cd00086">
    <property type="entry name" value="homeodomain"/>
    <property type="match status" value="1"/>
</dbReference>
<feature type="compositionally biased region" description="Polar residues" evidence="9">
    <location>
        <begin position="323"/>
        <end position="337"/>
    </location>
</feature>
<evidence type="ECO:0000256" key="5">
    <source>
        <dbReference type="ARBA" id="ARBA00023242"/>
    </source>
</evidence>
<gene>
    <name evidence="11" type="ORF">GSLYS_00002762001</name>
</gene>
<feature type="compositionally biased region" description="Low complexity" evidence="9">
    <location>
        <begin position="107"/>
        <end position="116"/>
    </location>
</feature>
<dbReference type="InterPro" id="IPR017970">
    <property type="entry name" value="Homeobox_CS"/>
</dbReference>
<dbReference type="SMART" id="SM00389">
    <property type="entry name" value="HOX"/>
    <property type="match status" value="1"/>
</dbReference>
<protein>
    <recommendedName>
        <fullName evidence="10">Homeobox domain-containing protein</fullName>
    </recommendedName>
</protein>
<evidence type="ECO:0000313" key="11">
    <source>
        <dbReference type="EMBL" id="CAL1528592.1"/>
    </source>
</evidence>
<feature type="region of interest" description="Disordered" evidence="9">
    <location>
        <begin position="323"/>
        <end position="387"/>
    </location>
</feature>
<evidence type="ECO:0000256" key="3">
    <source>
        <dbReference type="ARBA" id="ARBA00023125"/>
    </source>
</evidence>
<evidence type="ECO:0000256" key="9">
    <source>
        <dbReference type="SAM" id="MobiDB-lite"/>
    </source>
</evidence>
<dbReference type="Proteomes" id="UP001497497">
    <property type="component" value="Unassembled WGS sequence"/>
</dbReference>
<feature type="compositionally biased region" description="Basic and acidic residues" evidence="9">
    <location>
        <begin position="118"/>
        <end position="131"/>
    </location>
</feature>
<evidence type="ECO:0000256" key="6">
    <source>
        <dbReference type="ARBA" id="ARBA00038449"/>
    </source>
</evidence>
<feature type="DNA-binding region" description="Homeobox" evidence="7">
    <location>
        <begin position="450"/>
        <end position="509"/>
    </location>
</feature>
<dbReference type="InterPro" id="IPR001356">
    <property type="entry name" value="HD"/>
</dbReference>
<feature type="compositionally biased region" description="Low complexity" evidence="9">
    <location>
        <begin position="339"/>
        <end position="353"/>
    </location>
</feature>
<keyword evidence="4 7" id="KW-0371">Homeobox</keyword>
<dbReference type="InterPro" id="IPR009057">
    <property type="entry name" value="Homeodomain-like_sf"/>
</dbReference>
<accession>A0AAV2H4I5</accession>
<feature type="region of interest" description="Disordered" evidence="9">
    <location>
        <begin position="419"/>
        <end position="449"/>
    </location>
</feature>